<dbReference type="AlphaFoldDB" id="A0A2P2KU10"/>
<dbReference type="PANTHER" id="PTHR31096:SF55">
    <property type="entry name" value="ACT DOMAIN-CONTAINING PROTEIN ACR6"/>
    <property type="match status" value="1"/>
</dbReference>
<dbReference type="InterPro" id="IPR045865">
    <property type="entry name" value="ACT-like_dom_sf"/>
</dbReference>
<dbReference type="SUPFAM" id="SSF55021">
    <property type="entry name" value="ACT-like"/>
    <property type="match status" value="1"/>
</dbReference>
<proteinExistence type="predicted"/>
<organism evidence="3">
    <name type="scientific">Rhizophora mucronata</name>
    <name type="common">Asiatic mangrove</name>
    <dbReference type="NCBI Taxonomy" id="61149"/>
    <lineage>
        <taxon>Eukaryota</taxon>
        <taxon>Viridiplantae</taxon>
        <taxon>Streptophyta</taxon>
        <taxon>Embryophyta</taxon>
        <taxon>Tracheophyta</taxon>
        <taxon>Spermatophyta</taxon>
        <taxon>Magnoliopsida</taxon>
        <taxon>eudicotyledons</taxon>
        <taxon>Gunneridae</taxon>
        <taxon>Pentapetalae</taxon>
        <taxon>rosids</taxon>
        <taxon>fabids</taxon>
        <taxon>Malpighiales</taxon>
        <taxon>Rhizophoraceae</taxon>
        <taxon>Rhizophora</taxon>
    </lineage>
</organism>
<accession>A0A2P2KU10</accession>
<dbReference type="GO" id="GO:0016597">
    <property type="term" value="F:amino acid binding"/>
    <property type="evidence" value="ECO:0007669"/>
    <property type="project" value="UniProtKB-UniRule"/>
</dbReference>
<dbReference type="PANTHER" id="PTHR31096">
    <property type="entry name" value="ACT DOMAIN-CONTAINING PROTEIN ACR4-RELATED"/>
    <property type="match status" value="1"/>
</dbReference>
<reference evidence="3" key="1">
    <citation type="submission" date="2018-02" db="EMBL/GenBank/DDBJ databases">
        <title>Rhizophora mucronata_Transcriptome.</title>
        <authorList>
            <person name="Meera S.P."/>
            <person name="Sreeshan A."/>
            <person name="Augustine A."/>
        </authorList>
    </citation>
    <scope>NUCLEOTIDE SEQUENCE</scope>
    <source>
        <tissue evidence="3">Leaf</tissue>
    </source>
</reference>
<dbReference type="EMBL" id="GGEC01028701">
    <property type="protein sequence ID" value="MBX09185.1"/>
    <property type="molecule type" value="Transcribed_RNA"/>
</dbReference>
<evidence type="ECO:0000256" key="2">
    <source>
        <dbReference type="RuleBase" id="RU369043"/>
    </source>
</evidence>
<evidence type="ECO:0000256" key="1">
    <source>
        <dbReference type="ARBA" id="ARBA00022737"/>
    </source>
</evidence>
<keyword evidence="1 2" id="KW-0677">Repeat</keyword>
<protein>
    <recommendedName>
        <fullName evidence="2">ACT domain-containing protein ACR</fullName>
    </recommendedName>
    <alternativeName>
        <fullName evidence="2">Protein ACT DOMAIN REPEATS</fullName>
    </alternativeName>
</protein>
<evidence type="ECO:0000313" key="3">
    <source>
        <dbReference type="EMBL" id="MBX09185.1"/>
    </source>
</evidence>
<sequence>MKLELKDFEEMDDEYSKLIRRMNPPRVFIDNDTCEDATVIQVDSFNKHGILLEVVQVLTDMNLTITKAYITSDCGWFMDGKISSSTINMVVMIESCSNILFLDVSQSFMWSTKRGAKSETRKLQIILKE</sequence>
<name>A0A2P2KU10_RHIMU</name>
<comment type="function">
    <text evidence="2">Binds amino acids.</text>
</comment>
<dbReference type="InterPro" id="IPR040217">
    <property type="entry name" value="ACR1-12"/>
</dbReference>